<feature type="transmembrane region" description="Helical" evidence="8">
    <location>
        <begin position="634"/>
        <end position="651"/>
    </location>
</feature>
<keyword evidence="6 8" id="KW-0472">Membrane</keyword>
<feature type="transmembrane region" description="Helical" evidence="8">
    <location>
        <begin position="520"/>
        <end position="539"/>
    </location>
</feature>
<evidence type="ECO:0000256" key="4">
    <source>
        <dbReference type="ARBA" id="ARBA00022692"/>
    </source>
</evidence>
<feature type="transmembrane region" description="Helical" evidence="8">
    <location>
        <begin position="546"/>
        <end position="568"/>
    </location>
</feature>
<dbReference type="InterPro" id="IPR004869">
    <property type="entry name" value="MMPL_dom"/>
</dbReference>
<evidence type="ECO:0000256" key="2">
    <source>
        <dbReference type="ARBA" id="ARBA00010157"/>
    </source>
</evidence>
<dbReference type="Gene3D" id="1.20.1640.10">
    <property type="entry name" value="Multidrug efflux transporter AcrB transmembrane domain"/>
    <property type="match status" value="2"/>
</dbReference>
<name>A0ABT4MHZ1_9NOCA</name>
<keyword evidence="11" id="KW-1185">Reference proteome</keyword>
<feature type="domain" description="Membrane transport protein MMPL" evidence="9">
    <location>
        <begin position="66"/>
        <end position="371"/>
    </location>
</feature>
<dbReference type="PANTHER" id="PTHR33406:SF11">
    <property type="entry name" value="MEMBRANE PROTEIN SCO6666-RELATED"/>
    <property type="match status" value="1"/>
</dbReference>
<comment type="subcellular location">
    <subcellularLocation>
        <location evidence="1">Cell membrane</location>
        <topology evidence="1">Multi-pass membrane protein</topology>
    </subcellularLocation>
</comment>
<evidence type="ECO:0000313" key="10">
    <source>
        <dbReference type="EMBL" id="MCZ4520597.1"/>
    </source>
</evidence>
<sequence>MTRVSPVVDFLVARARSVLAVVVATVLLAGTWGLGVVDELSLGGYSDPDSESAKVDALVESRFGRDVPDVAVIYTPTDGRTVDEIADAVGASLAGIDAGVLARNPVTYWTVPDAFAPGLRSSGGNSALAVLTLTGDEDQRVKSYQDLREKLTIDGVSVQFGGFSAVVDAYNEQARADLVRAETITFPILLVLLLIVFGGLVAAATPLVIGGLSVLASLAVLRALNSVSEVSVFATNIASLVGLGMAVDYSLFVITRFREELRNGRGTVDAVHRTMSTAGRTVAFSALLLICGFIGMLIFPQAMIRSLGFGGISAVAVAAVISLTALPAALVLLGPRIDSLSWRKGAIDRGEARAQKFWGTVADRVMRRPILVAAAIIGVLAVLSAPISGVTLGDLDHTGLPQDSPARIATQKLITEFTLANSGATVVVESLTDAPPSPAAIAEVTDAMGRADGVAAAFPSGSADNLTVVDAIMTSADRTPAALATLDAIRSIPAPAGTTLRVGGSTAQSEDGIAAIYSTIPWMLAIMVLATFTMTTLAFRSIVLSLKAIAMAMVSLAATFGVLTWIFHDGHGSALIGVTAGPVQSTMSILVMAVVFGLSTDYEIFLLSRIVEAHDNGATTREAVRIGAARTGRIVTEAALLLISVTAFFSLSELSMMRLVGIGIIVGLVIDATIVRMMLVPALVTLMGHANWWWHPTPKRSTETRQDGAGQDGAGVHELPGTPAPADY</sequence>
<feature type="transmembrane region" description="Helical" evidence="8">
    <location>
        <begin position="574"/>
        <end position="599"/>
    </location>
</feature>
<evidence type="ECO:0000259" key="9">
    <source>
        <dbReference type="Pfam" id="PF03176"/>
    </source>
</evidence>
<feature type="transmembrane region" description="Helical" evidence="8">
    <location>
        <begin position="188"/>
        <end position="221"/>
    </location>
</feature>
<dbReference type="Pfam" id="PF03176">
    <property type="entry name" value="MMPL"/>
    <property type="match status" value="2"/>
</dbReference>
<evidence type="ECO:0000256" key="3">
    <source>
        <dbReference type="ARBA" id="ARBA00022475"/>
    </source>
</evidence>
<evidence type="ECO:0000256" key="6">
    <source>
        <dbReference type="ARBA" id="ARBA00023136"/>
    </source>
</evidence>
<feature type="transmembrane region" description="Helical" evidence="8">
    <location>
        <begin position="370"/>
        <end position="392"/>
    </location>
</feature>
<accession>A0ABT4MHZ1</accession>
<proteinExistence type="inferred from homology"/>
<evidence type="ECO:0000256" key="8">
    <source>
        <dbReference type="SAM" id="Phobius"/>
    </source>
</evidence>
<gene>
    <name evidence="10" type="ORF">O4220_18985</name>
</gene>
<comment type="caution">
    <text evidence="10">The sequence shown here is derived from an EMBL/GenBank/DDBJ whole genome shotgun (WGS) entry which is preliminary data.</text>
</comment>
<feature type="transmembrane region" description="Helical" evidence="8">
    <location>
        <begin position="309"/>
        <end position="334"/>
    </location>
</feature>
<feature type="domain" description="Membrane transport protein MMPL" evidence="9">
    <location>
        <begin position="416"/>
        <end position="704"/>
    </location>
</feature>
<evidence type="ECO:0000256" key="5">
    <source>
        <dbReference type="ARBA" id="ARBA00022989"/>
    </source>
</evidence>
<evidence type="ECO:0000313" key="11">
    <source>
        <dbReference type="Proteomes" id="UP001081071"/>
    </source>
</evidence>
<protein>
    <submittedName>
        <fullName evidence="10">MMPL family transporter</fullName>
    </submittedName>
</protein>
<comment type="similarity">
    <text evidence="2">Belongs to the resistance-nodulation-cell division (RND) (TC 2.A.6) family. MmpL subfamily.</text>
</comment>
<feature type="region of interest" description="Disordered" evidence="7">
    <location>
        <begin position="698"/>
        <end position="728"/>
    </location>
</feature>
<evidence type="ECO:0000256" key="1">
    <source>
        <dbReference type="ARBA" id="ARBA00004651"/>
    </source>
</evidence>
<reference evidence="10" key="1">
    <citation type="submission" date="2022-12" db="EMBL/GenBank/DDBJ databases">
        <authorList>
            <person name="Krivoruchko A.V."/>
            <person name="Elkin A."/>
        </authorList>
    </citation>
    <scope>NUCLEOTIDE SEQUENCE</scope>
    <source>
        <strain evidence="10">IEGM 1391</strain>
    </source>
</reference>
<dbReference type="SUPFAM" id="SSF82866">
    <property type="entry name" value="Multidrug efflux transporter AcrB transmembrane domain"/>
    <property type="match status" value="2"/>
</dbReference>
<dbReference type="Proteomes" id="UP001081071">
    <property type="component" value="Unassembled WGS sequence"/>
</dbReference>
<feature type="transmembrane region" description="Helical" evidence="8">
    <location>
        <begin position="18"/>
        <end position="37"/>
    </location>
</feature>
<dbReference type="PANTHER" id="PTHR33406">
    <property type="entry name" value="MEMBRANE PROTEIN MJ1562-RELATED"/>
    <property type="match status" value="1"/>
</dbReference>
<organism evidence="10 11">
    <name type="scientific">Rhodococcus ruber</name>
    <dbReference type="NCBI Taxonomy" id="1830"/>
    <lineage>
        <taxon>Bacteria</taxon>
        <taxon>Bacillati</taxon>
        <taxon>Actinomycetota</taxon>
        <taxon>Actinomycetes</taxon>
        <taxon>Mycobacteriales</taxon>
        <taxon>Nocardiaceae</taxon>
        <taxon>Rhodococcus</taxon>
    </lineage>
</organism>
<evidence type="ECO:0000256" key="7">
    <source>
        <dbReference type="SAM" id="MobiDB-lite"/>
    </source>
</evidence>
<keyword evidence="5 8" id="KW-1133">Transmembrane helix</keyword>
<feature type="transmembrane region" description="Helical" evidence="8">
    <location>
        <begin position="233"/>
        <end position="255"/>
    </location>
</feature>
<keyword evidence="4 8" id="KW-0812">Transmembrane</keyword>
<dbReference type="InterPro" id="IPR050545">
    <property type="entry name" value="Mycobact_MmpL"/>
</dbReference>
<keyword evidence="3" id="KW-1003">Cell membrane</keyword>
<feature type="transmembrane region" description="Helical" evidence="8">
    <location>
        <begin position="282"/>
        <end position="303"/>
    </location>
</feature>
<dbReference type="EMBL" id="JAPWIJ010000008">
    <property type="protein sequence ID" value="MCZ4520597.1"/>
    <property type="molecule type" value="Genomic_DNA"/>
</dbReference>